<dbReference type="AlphaFoldDB" id="A0A1X7TGX8"/>
<dbReference type="InterPro" id="IPR007111">
    <property type="entry name" value="NACHT_NTPase"/>
</dbReference>
<dbReference type="PANTHER" id="PTHR46844:SF1">
    <property type="entry name" value="SLR5058 PROTEIN"/>
    <property type="match status" value="1"/>
</dbReference>
<name>A0A1X7TGX8_AMPQE</name>
<reference evidence="2" key="1">
    <citation type="submission" date="2017-05" db="UniProtKB">
        <authorList>
            <consortium name="EnsemblMetazoa"/>
        </authorList>
    </citation>
    <scope>IDENTIFICATION</scope>
</reference>
<dbReference type="InParanoid" id="A0A1X7TGX8"/>
<feature type="domain" description="NACHT" evidence="1">
    <location>
        <begin position="98"/>
        <end position="200"/>
    </location>
</feature>
<protein>
    <recommendedName>
        <fullName evidence="1">NACHT domain-containing protein</fullName>
    </recommendedName>
</protein>
<dbReference type="SUPFAM" id="SSF52540">
    <property type="entry name" value="P-loop containing nucleoside triphosphate hydrolases"/>
    <property type="match status" value="1"/>
</dbReference>
<sequence length="294" mass="33901">LSDVAKLKAASINDVVEYADNMKQYYKHQTIVAIHWPPKIGNDFFGRLALVEKQNSSTQNVSAWHLLRGQVDKSVKLTRNETISYKDLFHSTDCSLPLRIVIDGPPGIGKTTLCYELLSMWSKETLVHQQHDFKLVLYCPLRSSKIARATTLADLFMHPLNEYKNVPEWFEKRDGKGLLIIFDGWDELKMDNLSRHVQVIGFSEKEISTVIIQILQKDQKLAKELIAETAKYYSHFKTIQSSKDSQLAVKLINDLKFIVRKEDTYQQHSLNCMRTLSYKPSEGMLKDMILDHIL</sequence>
<evidence type="ECO:0000313" key="2">
    <source>
        <dbReference type="EnsemblMetazoa" id="Aqu2.1.13705_001"/>
    </source>
</evidence>
<dbReference type="InterPro" id="IPR027417">
    <property type="entry name" value="P-loop_NTPase"/>
</dbReference>
<organism evidence="2">
    <name type="scientific">Amphimedon queenslandica</name>
    <name type="common">Sponge</name>
    <dbReference type="NCBI Taxonomy" id="400682"/>
    <lineage>
        <taxon>Eukaryota</taxon>
        <taxon>Metazoa</taxon>
        <taxon>Porifera</taxon>
        <taxon>Demospongiae</taxon>
        <taxon>Heteroscleromorpha</taxon>
        <taxon>Haplosclerida</taxon>
        <taxon>Niphatidae</taxon>
        <taxon>Amphimedon</taxon>
    </lineage>
</organism>
<dbReference type="Pfam" id="PF05729">
    <property type="entry name" value="NACHT"/>
    <property type="match status" value="1"/>
</dbReference>
<dbReference type="Gene3D" id="3.40.50.300">
    <property type="entry name" value="P-loop containing nucleotide triphosphate hydrolases"/>
    <property type="match status" value="1"/>
</dbReference>
<proteinExistence type="predicted"/>
<accession>A0A1X7TGX8</accession>
<dbReference type="PANTHER" id="PTHR46844">
    <property type="entry name" value="SLR5058 PROTEIN"/>
    <property type="match status" value="1"/>
</dbReference>
<evidence type="ECO:0000259" key="1">
    <source>
        <dbReference type="PROSITE" id="PS50837"/>
    </source>
</evidence>
<dbReference type="PROSITE" id="PS50837">
    <property type="entry name" value="NACHT"/>
    <property type="match status" value="1"/>
</dbReference>
<dbReference type="EnsemblMetazoa" id="Aqu2.1.13705_001">
    <property type="protein sequence ID" value="Aqu2.1.13705_001"/>
    <property type="gene ID" value="Aqu2.1.13705"/>
</dbReference>